<evidence type="ECO:0000259" key="1">
    <source>
        <dbReference type="Pfam" id="PF00561"/>
    </source>
</evidence>
<evidence type="ECO:0000313" key="2">
    <source>
        <dbReference type="EMBL" id="GAA1419421.1"/>
    </source>
</evidence>
<dbReference type="PRINTS" id="PR00111">
    <property type="entry name" value="ABHYDROLASE"/>
</dbReference>
<protein>
    <submittedName>
        <fullName evidence="2">Alpha/beta hydrolase</fullName>
    </submittedName>
</protein>
<keyword evidence="3" id="KW-1185">Reference proteome</keyword>
<proteinExistence type="predicted"/>
<dbReference type="EMBL" id="BAAAKK010000001">
    <property type="protein sequence ID" value="GAA1419421.1"/>
    <property type="molecule type" value="Genomic_DNA"/>
</dbReference>
<sequence>MIEHMRWPWSSRNTLPLLHVDIDEGEGPTVVLVHGIASSTTTFTNVIPMLLPDHRVVAIDLLGFGASPSPADAGYTIEEHVEYLERTLASLDVGRCILVGHSLGSLIVARYAATHAEAVRALVLVSPPVYLPPDAFGDPVERTAMGLYLRAYEFLRSNKRFTIRNAAVLSRLSPIKDVLEVSERNWRAFTLSLQHAIETQTAVSDIAAVSAPVQLVYGTLDPFLMPGGLRIVEQMRHVSVHRVAGGDHVIRPRMARVVATAVASVAAREFRVG</sequence>
<dbReference type="InterPro" id="IPR000073">
    <property type="entry name" value="AB_hydrolase_1"/>
</dbReference>
<feature type="domain" description="AB hydrolase-1" evidence="1">
    <location>
        <begin position="28"/>
        <end position="165"/>
    </location>
</feature>
<dbReference type="GO" id="GO:0016787">
    <property type="term" value="F:hydrolase activity"/>
    <property type="evidence" value="ECO:0007669"/>
    <property type="project" value="UniProtKB-KW"/>
</dbReference>
<accession>A0ABN1YPH2</accession>
<dbReference type="Proteomes" id="UP001501266">
    <property type="component" value="Unassembled WGS sequence"/>
</dbReference>
<dbReference type="SUPFAM" id="SSF53474">
    <property type="entry name" value="alpha/beta-Hydrolases"/>
    <property type="match status" value="1"/>
</dbReference>
<name>A0ABN1YPH2_9MICO</name>
<comment type="caution">
    <text evidence="2">The sequence shown here is derived from an EMBL/GenBank/DDBJ whole genome shotgun (WGS) entry which is preliminary data.</text>
</comment>
<dbReference type="Gene3D" id="3.40.50.1820">
    <property type="entry name" value="alpha/beta hydrolase"/>
    <property type="match status" value="1"/>
</dbReference>
<dbReference type="InterPro" id="IPR029058">
    <property type="entry name" value="AB_hydrolase_fold"/>
</dbReference>
<gene>
    <name evidence="2" type="ORF">GCM10009640_07100</name>
</gene>
<dbReference type="Pfam" id="PF00561">
    <property type="entry name" value="Abhydrolase_1"/>
    <property type="match status" value="1"/>
</dbReference>
<evidence type="ECO:0000313" key="3">
    <source>
        <dbReference type="Proteomes" id="UP001501266"/>
    </source>
</evidence>
<keyword evidence="2" id="KW-0378">Hydrolase</keyword>
<dbReference type="PANTHER" id="PTHR43798">
    <property type="entry name" value="MONOACYLGLYCEROL LIPASE"/>
    <property type="match status" value="1"/>
</dbReference>
<dbReference type="InterPro" id="IPR050266">
    <property type="entry name" value="AB_hydrolase_sf"/>
</dbReference>
<dbReference type="PANTHER" id="PTHR43798:SF33">
    <property type="entry name" value="HYDROLASE, PUTATIVE (AFU_ORTHOLOGUE AFUA_2G14860)-RELATED"/>
    <property type="match status" value="1"/>
</dbReference>
<reference evidence="2 3" key="1">
    <citation type="journal article" date="2019" name="Int. J. Syst. Evol. Microbiol.">
        <title>The Global Catalogue of Microorganisms (GCM) 10K type strain sequencing project: providing services to taxonomists for standard genome sequencing and annotation.</title>
        <authorList>
            <consortium name="The Broad Institute Genomics Platform"/>
            <consortium name="The Broad Institute Genome Sequencing Center for Infectious Disease"/>
            <person name="Wu L."/>
            <person name="Ma J."/>
        </authorList>
    </citation>
    <scope>NUCLEOTIDE SEQUENCE [LARGE SCALE GENOMIC DNA]</scope>
    <source>
        <strain evidence="2 3">JCM 12398</strain>
    </source>
</reference>
<organism evidence="2 3">
    <name type="scientific">Agrococcus citreus</name>
    <dbReference type="NCBI Taxonomy" id="84643"/>
    <lineage>
        <taxon>Bacteria</taxon>
        <taxon>Bacillati</taxon>
        <taxon>Actinomycetota</taxon>
        <taxon>Actinomycetes</taxon>
        <taxon>Micrococcales</taxon>
        <taxon>Microbacteriaceae</taxon>
        <taxon>Agrococcus</taxon>
    </lineage>
</organism>